<evidence type="ECO:0000313" key="2">
    <source>
        <dbReference type="Proteomes" id="UP001295740"/>
    </source>
</evidence>
<gene>
    <name evidence="1" type="ORF">KHLLAP_LOCUS10023</name>
</gene>
<protein>
    <submittedName>
        <fullName evidence="1">Uu.00g145810.m01.CDS01</fullName>
    </submittedName>
</protein>
<evidence type="ECO:0000313" key="1">
    <source>
        <dbReference type="EMBL" id="CAJ2509555.1"/>
    </source>
</evidence>
<dbReference type="AlphaFoldDB" id="A0AAI8VR56"/>
<name>A0AAI8VR56_9PEZI</name>
<dbReference type="EMBL" id="CAUWAG010000012">
    <property type="protein sequence ID" value="CAJ2509555.1"/>
    <property type="molecule type" value="Genomic_DNA"/>
</dbReference>
<reference evidence="1" key="1">
    <citation type="submission" date="2023-10" db="EMBL/GenBank/DDBJ databases">
        <authorList>
            <person name="Hackl T."/>
        </authorList>
    </citation>
    <scope>NUCLEOTIDE SEQUENCE</scope>
</reference>
<accession>A0AAI8VR56</accession>
<comment type="caution">
    <text evidence="1">The sequence shown here is derived from an EMBL/GenBank/DDBJ whole genome shotgun (WGS) entry which is preliminary data.</text>
</comment>
<sequence length="234" mass="26685">MVDLWHILETVVGIFFDAHLTTWNGCRVELNVEMYMDRRQVRDCGAYGVTFFKTQNPPTCFITLFGNMGEDLRKWRVTPSLYIVETLLHQMVHAFIELYWNRDQADRAAGLIDDGGHGPIFEEILTYIAERMEVFDPVLANLRAPPPPPFPSPEDGSTQGVMFNPTGALRVEIKRAQAEIEHRIDQVEASNTSMFDGLEADMQANVKRLDALETQIKDRAEAHATNERFRTLEG</sequence>
<proteinExistence type="predicted"/>
<dbReference type="Proteomes" id="UP001295740">
    <property type="component" value="Unassembled WGS sequence"/>
</dbReference>
<organism evidence="1 2">
    <name type="scientific">Anthostomella pinea</name>
    <dbReference type="NCBI Taxonomy" id="933095"/>
    <lineage>
        <taxon>Eukaryota</taxon>
        <taxon>Fungi</taxon>
        <taxon>Dikarya</taxon>
        <taxon>Ascomycota</taxon>
        <taxon>Pezizomycotina</taxon>
        <taxon>Sordariomycetes</taxon>
        <taxon>Xylariomycetidae</taxon>
        <taxon>Xylariales</taxon>
        <taxon>Xylariaceae</taxon>
        <taxon>Anthostomella</taxon>
    </lineage>
</organism>
<keyword evidence="2" id="KW-1185">Reference proteome</keyword>